<protein>
    <submittedName>
        <fullName evidence="3">Methyltransferase domain-containing protein</fullName>
    </submittedName>
</protein>
<dbReference type="InterPro" id="IPR013216">
    <property type="entry name" value="Methyltransf_11"/>
</dbReference>
<dbReference type="Pfam" id="PF08241">
    <property type="entry name" value="Methyltransf_11"/>
    <property type="match status" value="1"/>
</dbReference>
<gene>
    <name evidence="3" type="ORF">GNH96_15435</name>
</gene>
<feature type="domain" description="Methyltransferase type 11" evidence="2">
    <location>
        <begin position="49"/>
        <end position="134"/>
    </location>
</feature>
<keyword evidence="1" id="KW-1133">Transmembrane helix</keyword>
<keyword evidence="1" id="KW-0812">Transmembrane</keyword>
<dbReference type="CDD" id="cd02440">
    <property type="entry name" value="AdoMet_MTases"/>
    <property type="match status" value="1"/>
</dbReference>
<dbReference type="SUPFAM" id="SSF53335">
    <property type="entry name" value="S-adenosyl-L-methionine-dependent methyltransferases"/>
    <property type="match status" value="1"/>
</dbReference>
<keyword evidence="3" id="KW-0489">Methyltransferase</keyword>
<reference evidence="4" key="1">
    <citation type="submission" date="2019-12" db="EMBL/GenBank/DDBJ databases">
        <authorList>
            <person name="Awala S.I."/>
            <person name="Rhee S.K."/>
        </authorList>
    </citation>
    <scope>NUCLEOTIDE SEQUENCE [LARGE SCALE GENOMIC DNA]</scope>
    <source>
        <strain evidence="4">IM1</strain>
    </source>
</reference>
<name>A0A858QBK1_9GAMM</name>
<keyword evidence="1" id="KW-0472">Membrane</keyword>
<proteinExistence type="predicted"/>
<evidence type="ECO:0000259" key="2">
    <source>
        <dbReference type="Pfam" id="PF08241"/>
    </source>
</evidence>
<feature type="transmembrane region" description="Helical" evidence="1">
    <location>
        <begin position="208"/>
        <end position="226"/>
    </location>
</feature>
<sequence length="255" mass="29426">MSSYVVFRRGKFSVDQGQRPATLLTNEIILRKLIQFLHENFKKGSGRLLDVGSGSLPYFPVYRNYFSSTYSVDVPWSPHDITSVDVTASILQLPFRDGFFDCVLLTEVLEHIPEPVQALEECRRVLKENGKLFLTTPLLVPLHEIPHDYFRYTPFALRYMGQRVGLRVESIAPKGGFWAFALLFMQFPWVRLWQWLAGRLRLPLLHPYNPVVYLTIILPQLFYIALWSRRMQHGGGEGDEESTVTLGYVTVLSRS</sequence>
<keyword evidence="4" id="KW-1185">Reference proteome</keyword>
<dbReference type="Proteomes" id="UP000503004">
    <property type="component" value="Chromosome"/>
</dbReference>
<dbReference type="InterPro" id="IPR029063">
    <property type="entry name" value="SAM-dependent_MTases_sf"/>
</dbReference>
<dbReference type="EMBL" id="CP046565">
    <property type="protein sequence ID" value="QJD31193.1"/>
    <property type="molecule type" value="Genomic_DNA"/>
</dbReference>
<evidence type="ECO:0000313" key="4">
    <source>
        <dbReference type="Proteomes" id="UP000503004"/>
    </source>
</evidence>
<dbReference type="Gene3D" id="3.40.50.150">
    <property type="entry name" value="Vaccinia Virus protein VP39"/>
    <property type="match status" value="1"/>
</dbReference>
<organism evidence="3 4">
    <name type="scientific">Methylococcus geothermalis</name>
    <dbReference type="NCBI Taxonomy" id="2681310"/>
    <lineage>
        <taxon>Bacteria</taxon>
        <taxon>Pseudomonadati</taxon>
        <taxon>Pseudomonadota</taxon>
        <taxon>Gammaproteobacteria</taxon>
        <taxon>Methylococcales</taxon>
        <taxon>Methylococcaceae</taxon>
        <taxon>Methylococcus</taxon>
    </lineage>
</organism>
<dbReference type="KEGG" id="metu:GNH96_15435"/>
<evidence type="ECO:0000313" key="3">
    <source>
        <dbReference type="EMBL" id="QJD31193.1"/>
    </source>
</evidence>
<dbReference type="GO" id="GO:0032259">
    <property type="term" value="P:methylation"/>
    <property type="evidence" value="ECO:0007669"/>
    <property type="project" value="UniProtKB-KW"/>
</dbReference>
<dbReference type="AlphaFoldDB" id="A0A858QBK1"/>
<dbReference type="GO" id="GO:0008757">
    <property type="term" value="F:S-adenosylmethionine-dependent methyltransferase activity"/>
    <property type="evidence" value="ECO:0007669"/>
    <property type="project" value="InterPro"/>
</dbReference>
<feature type="transmembrane region" description="Helical" evidence="1">
    <location>
        <begin position="177"/>
        <end position="196"/>
    </location>
</feature>
<evidence type="ECO:0000256" key="1">
    <source>
        <dbReference type="SAM" id="Phobius"/>
    </source>
</evidence>
<accession>A0A858QBK1</accession>
<keyword evidence="3" id="KW-0808">Transferase</keyword>